<proteinExistence type="predicted"/>
<dbReference type="EMBL" id="WVHT01000001">
    <property type="protein sequence ID" value="MXV49508.1"/>
    <property type="molecule type" value="Genomic_DNA"/>
</dbReference>
<reference evidence="2 3" key="1">
    <citation type="submission" date="2019-11" db="EMBL/GenBank/DDBJ databases">
        <title>Pedobacter sp. HMF7647 Genome sequencing and assembly.</title>
        <authorList>
            <person name="Kang H."/>
            <person name="Kim H."/>
            <person name="Joh K."/>
        </authorList>
    </citation>
    <scope>NUCLEOTIDE SEQUENCE [LARGE SCALE GENOMIC DNA]</scope>
    <source>
        <strain evidence="2 3">HMF7647</strain>
    </source>
</reference>
<evidence type="ECO:0000256" key="1">
    <source>
        <dbReference type="SAM" id="Phobius"/>
    </source>
</evidence>
<evidence type="ECO:0000313" key="2">
    <source>
        <dbReference type="EMBL" id="MXV49508.1"/>
    </source>
</evidence>
<organism evidence="2 3">
    <name type="scientific">Hufsiella arboris</name>
    <dbReference type="NCBI Taxonomy" id="2695275"/>
    <lineage>
        <taxon>Bacteria</taxon>
        <taxon>Pseudomonadati</taxon>
        <taxon>Bacteroidota</taxon>
        <taxon>Sphingobacteriia</taxon>
        <taxon>Sphingobacteriales</taxon>
        <taxon>Sphingobacteriaceae</taxon>
        <taxon>Hufsiella</taxon>
    </lineage>
</organism>
<feature type="transmembrane region" description="Helical" evidence="1">
    <location>
        <begin position="87"/>
        <end position="107"/>
    </location>
</feature>
<sequence length="149" mass="17379">MNFLKPLLLHKKVNIFIPAEKVKNKLNHYSQTEFTIRKINDDDYKFISVLSVGTARINMFNIEGINVNAKIEPVDKNKTNVILQTKLRIELIIIALLGIIWLLAHFIGNTEMPAWGIIFYLIVLGWFGYIYRVQEEILLKDAERFFKAL</sequence>
<comment type="caution">
    <text evidence="2">The sequence shown here is derived from an EMBL/GenBank/DDBJ whole genome shotgun (WGS) entry which is preliminary data.</text>
</comment>
<evidence type="ECO:0000313" key="3">
    <source>
        <dbReference type="Proteomes" id="UP000466586"/>
    </source>
</evidence>
<accession>A0A7K1Y653</accession>
<name>A0A7K1Y653_9SPHI</name>
<dbReference type="Proteomes" id="UP000466586">
    <property type="component" value="Unassembled WGS sequence"/>
</dbReference>
<dbReference type="AlphaFoldDB" id="A0A7K1Y653"/>
<keyword evidence="1" id="KW-0472">Membrane</keyword>
<keyword evidence="3" id="KW-1185">Reference proteome</keyword>
<gene>
    <name evidence="2" type="ORF">GS399_00870</name>
</gene>
<protein>
    <submittedName>
        <fullName evidence="2">Uncharacterized protein</fullName>
    </submittedName>
</protein>
<keyword evidence="1" id="KW-0812">Transmembrane</keyword>
<dbReference type="RefSeq" id="WP_160842618.1">
    <property type="nucleotide sequence ID" value="NZ_WVHT01000001.1"/>
</dbReference>
<feature type="transmembrane region" description="Helical" evidence="1">
    <location>
        <begin position="113"/>
        <end position="131"/>
    </location>
</feature>
<keyword evidence="1" id="KW-1133">Transmembrane helix</keyword>